<proteinExistence type="predicted"/>
<sequence length="175" mass="20571">MSTQLLQDFPELAHLSREDLEELLVDPAYFQAIFHSLERVKALYQDQAELGMANESIARQNLTLQEPLYKLRSDTKDAFDEAKRLEARWKEVEKEQREVYQRFTPQFLLMRLKHATTAQDELSEALATSFINASPDSWTSNGKDVDDFVKEFRELRKTYHKRVIWGDRWTAGEVD</sequence>
<dbReference type="EMBL" id="JANHOG010000182">
    <property type="protein sequence ID" value="KAJ3557127.1"/>
    <property type="molecule type" value="Genomic_DNA"/>
</dbReference>
<organism evidence="1 2">
    <name type="scientific">Phlebia brevispora</name>
    <dbReference type="NCBI Taxonomy" id="194682"/>
    <lineage>
        <taxon>Eukaryota</taxon>
        <taxon>Fungi</taxon>
        <taxon>Dikarya</taxon>
        <taxon>Basidiomycota</taxon>
        <taxon>Agaricomycotina</taxon>
        <taxon>Agaricomycetes</taxon>
        <taxon>Polyporales</taxon>
        <taxon>Meruliaceae</taxon>
        <taxon>Phlebia</taxon>
    </lineage>
</organism>
<keyword evidence="2" id="KW-1185">Reference proteome</keyword>
<gene>
    <name evidence="1" type="ORF">NM688_g1636</name>
</gene>
<dbReference type="Proteomes" id="UP001148662">
    <property type="component" value="Unassembled WGS sequence"/>
</dbReference>
<accession>A0ACC1TBK1</accession>
<evidence type="ECO:0000313" key="1">
    <source>
        <dbReference type="EMBL" id="KAJ3557127.1"/>
    </source>
</evidence>
<comment type="caution">
    <text evidence="1">The sequence shown here is derived from an EMBL/GenBank/DDBJ whole genome shotgun (WGS) entry which is preliminary data.</text>
</comment>
<name>A0ACC1TBK1_9APHY</name>
<reference evidence="1" key="1">
    <citation type="submission" date="2022-07" db="EMBL/GenBank/DDBJ databases">
        <title>Genome Sequence of Phlebia brevispora.</title>
        <authorList>
            <person name="Buettner E."/>
        </authorList>
    </citation>
    <scope>NUCLEOTIDE SEQUENCE</scope>
    <source>
        <strain evidence="1">MPL23</strain>
    </source>
</reference>
<evidence type="ECO:0000313" key="2">
    <source>
        <dbReference type="Proteomes" id="UP001148662"/>
    </source>
</evidence>
<protein>
    <submittedName>
        <fullName evidence="1">Uncharacterized protein</fullName>
    </submittedName>
</protein>